<feature type="domain" description="DprA winged helix" evidence="3">
    <location>
        <begin position="388"/>
        <end position="444"/>
    </location>
</feature>
<evidence type="ECO:0000259" key="3">
    <source>
        <dbReference type="Pfam" id="PF17782"/>
    </source>
</evidence>
<dbReference type="RefSeq" id="WP_371871648.1">
    <property type="nucleotide sequence ID" value="NZ_JACHXD010000005.1"/>
</dbReference>
<evidence type="ECO:0000313" key="5">
    <source>
        <dbReference type="Proteomes" id="UP000541535"/>
    </source>
</evidence>
<evidence type="ECO:0000259" key="2">
    <source>
        <dbReference type="Pfam" id="PF02481"/>
    </source>
</evidence>
<dbReference type="NCBIfam" id="TIGR00732">
    <property type="entry name" value="dprA"/>
    <property type="match status" value="1"/>
</dbReference>
<dbReference type="EMBL" id="JACHXD010000005">
    <property type="protein sequence ID" value="MBB3119085.1"/>
    <property type="molecule type" value="Genomic_DNA"/>
</dbReference>
<feature type="domain" description="Smf/DprA SLOG" evidence="2">
    <location>
        <begin position="143"/>
        <end position="351"/>
    </location>
</feature>
<dbReference type="AlphaFoldDB" id="A0A7W5BB27"/>
<comment type="similarity">
    <text evidence="1">Belongs to the DprA/Smf family.</text>
</comment>
<reference evidence="4 5" key="1">
    <citation type="submission" date="2020-08" db="EMBL/GenBank/DDBJ databases">
        <title>Genomic Encyclopedia of Type Strains, Phase III (KMG-III): the genomes of soil and plant-associated and newly described type strains.</title>
        <authorList>
            <person name="Whitman W."/>
        </authorList>
    </citation>
    <scope>NUCLEOTIDE SEQUENCE [LARGE SCALE GENOMIC DNA]</scope>
    <source>
        <strain evidence="4 5">CECT 8897</strain>
    </source>
</reference>
<dbReference type="InterPro" id="IPR003488">
    <property type="entry name" value="DprA"/>
</dbReference>
<dbReference type="Pfam" id="PF02481">
    <property type="entry name" value="DNA_processg_A"/>
    <property type="match status" value="1"/>
</dbReference>
<dbReference type="PANTHER" id="PTHR43022:SF1">
    <property type="entry name" value="PROTEIN SMF"/>
    <property type="match status" value="1"/>
</dbReference>
<dbReference type="Gene3D" id="3.40.50.450">
    <property type="match status" value="1"/>
</dbReference>
<sequence>MQVTDSPVAASLDYASLAAWLRLEQTSGLGRVSARTLLDSYGSPQALFAAAEAGGAAGNTVIPDGALAEPARAQPPAAAVLLSDGDAADAAAFPPSRESRVPEQAPARLTARQAQALAAPVSAELQRLSEATWAWLQEPGNRVLSLHDPAYPPLLLQIADPPLLLYVKGRVELLQAPAVAIVGSRNASLQGEANAQRFAQALSAAGLGIVSGLALGIDAAAHRGGLAGAASTIAVIATGADRIYPRRNAALARQIAEQGCLLSEFALGTPPRDHHFPRRNRIISGLARGVLVVEAAERSGSLITARQALVQNRDVFAIPGSIHSPLSKGCHILIREGAKLVDTVEHVLEELGWEASLPECSAAPLAGHAAADPAVDTSAHAAAAAVVAAPPQWSACADRLLAALGHDPLPAGALAARLQLATSMVQVHLLALELAGAVERLPGGAFRRLAG</sequence>
<dbReference type="InterPro" id="IPR057666">
    <property type="entry name" value="DrpA_SLOG"/>
</dbReference>
<dbReference type="InterPro" id="IPR041614">
    <property type="entry name" value="DprA_WH"/>
</dbReference>
<gene>
    <name evidence="4" type="ORF">FHS03_002136</name>
</gene>
<dbReference type="SUPFAM" id="SSF46785">
    <property type="entry name" value="Winged helix' DNA-binding domain"/>
    <property type="match status" value="1"/>
</dbReference>
<evidence type="ECO:0000313" key="4">
    <source>
        <dbReference type="EMBL" id="MBB3119085.1"/>
    </source>
</evidence>
<dbReference type="GO" id="GO:0009294">
    <property type="term" value="P:DNA-mediated transformation"/>
    <property type="evidence" value="ECO:0007669"/>
    <property type="project" value="InterPro"/>
</dbReference>
<protein>
    <submittedName>
        <fullName evidence="4">DNA processing protein</fullName>
    </submittedName>
</protein>
<dbReference type="InterPro" id="IPR036388">
    <property type="entry name" value="WH-like_DNA-bd_sf"/>
</dbReference>
<keyword evidence="5" id="KW-1185">Reference proteome</keyword>
<dbReference type="SUPFAM" id="SSF102405">
    <property type="entry name" value="MCP/YpsA-like"/>
    <property type="match status" value="1"/>
</dbReference>
<dbReference type="Proteomes" id="UP000541535">
    <property type="component" value="Unassembled WGS sequence"/>
</dbReference>
<dbReference type="Gene3D" id="1.10.10.10">
    <property type="entry name" value="Winged helix-like DNA-binding domain superfamily/Winged helix DNA-binding domain"/>
    <property type="match status" value="1"/>
</dbReference>
<dbReference type="InterPro" id="IPR036390">
    <property type="entry name" value="WH_DNA-bd_sf"/>
</dbReference>
<proteinExistence type="inferred from homology"/>
<evidence type="ECO:0000256" key="1">
    <source>
        <dbReference type="ARBA" id="ARBA00006525"/>
    </source>
</evidence>
<name>A0A7W5BB27_9BURK</name>
<dbReference type="PANTHER" id="PTHR43022">
    <property type="entry name" value="PROTEIN SMF"/>
    <property type="match status" value="1"/>
</dbReference>
<comment type="caution">
    <text evidence="4">The sequence shown here is derived from an EMBL/GenBank/DDBJ whole genome shotgun (WGS) entry which is preliminary data.</text>
</comment>
<accession>A0A7W5BB27</accession>
<dbReference type="Pfam" id="PF17782">
    <property type="entry name" value="WHD_DprA"/>
    <property type="match status" value="1"/>
</dbReference>
<organism evidence="4 5">
    <name type="scientific">Pseudoduganella violacea</name>
    <dbReference type="NCBI Taxonomy" id="1715466"/>
    <lineage>
        <taxon>Bacteria</taxon>
        <taxon>Pseudomonadati</taxon>
        <taxon>Pseudomonadota</taxon>
        <taxon>Betaproteobacteria</taxon>
        <taxon>Burkholderiales</taxon>
        <taxon>Oxalobacteraceae</taxon>
        <taxon>Telluria group</taxon>
        <taxon>Pseudoduganella</taxon>
    </lineage>
</organism>